<keyword evidence="2" id="KW-1185">Reference proteome</keyword>
<dbReference type="EMBL" id="CP113836">
    <property type="protein sequence ID" value="WAL69083.1"/>
    <property type="molecule type" value="Genomic_DNA"/>
</dbReference>
<dbReference type="Proteomes" id="UP001163203">
    <property type="component" value="Chromosome"/>
</dbReference>
<proteinExistence type="predicted"/>
<organism evidence="1 2">
    <name type="scientific">Amycolatopsis cynarae</name>
    <dbReference type="NCBI Taxonomy" id="2995223"/>
    <lineage>
        <taxon>Bacteria</taxon>
        <taxon>Bacillati</taxon>
        <taxon>Actinomycetota</taxon>
        <taxon>Actinomycetes</taxon>
        <taxon>Pseudonocardiales</taxon>
        <taxon>Pseudonocardiaceae</taxon>
        <taxon>Amycolatopsis</taxon>
    </lineage>
</organism>
<dbReference type="RefSeq" id="WP_268759169.1">
    <property type="nucleotide sequence ID" value="NZ_CP113836.1"/>
</dbReference>
<accession>A0ABY7BEN2</accession>
<name>A0ABY7BEN2_9PSEU</name>
<evidence type="ECO:0000313" key="1">
    <source>
        <dbReference type="EMBL" id="WAL69083.1"/>
    </source>
</evidence>
<protein>
    <recommendedName>
        <fullName evidence="3">DUF1444 family protein</fullName>
    </recommendedName>
</protein>
<reference evidence="1" key="1">
    <citation type="submission" date="2022-11" db="EMBL/GenBank/DDBJ databases">
        <authorList>
            <person name="Mo P."/>
        </authorList>
    </citation>
    <scope>NUCLEOTIDE SEQUENCE</scope>
    <source>
        <strain evidence="1">HUAS 11-8</strain>
    </source>
</reference>
<gene>
    <name evidence="1" type="ORF">ORV05_15355</name>
</gene>
<evidence type="ECO:0008006" key="3">
    <source>
        <dbReference type="Google" id="ProtNLM"/>
    </source>
</evidence>
<sequence>MDLDVTMDMVVFQLNGDDNDLLIAAAPAQAQDSLRQAWRQARQERPVQPSDVTRVHSTWQPSHADYAFLAETFTEAEHTYVFDRPEGDDWTDALEHARKVMAEVDGVEREEGGRERIVRAERDGEWLPILHSTSAPLPLSASLPLVEGKLYVGFAKVTITPQGRIGMSHLLRSSLEAMSDEEYLELAGEACDNLKRGLSIRMLPDEEHGNLAVMERNGPCAGSAIMLPDFHEQAAGLVGADRLIVGLVSPDHLFIAGEGSGRAEEIREAVLTSPDTGSELVPCLLRVDADAMDVIAERPR</sequence>
<evidence type="ECO:0000313" key="2">
    <source>
        <dbReference type="Proteomes" id="UP001163203"/>
    </source>
</evidence>